<feature type="non-terminal residue" evidence="7">
    <location>
        <position position="181"/>
    </location>
</feature>
<keyword evidence="2" id="KW-1064">Adaptive immunity</keyword>
<dbReference type="PANTHER" id="PTHR19367">
    <property type="entry name" value="T-CELL RECEPTOR ALPHA CHAIN V REGION"/>
    <property type="match status" value="1"/>
</dbReference>
<evidence type="ECO:0000256" key="5">
    <source>
        <dbReference type="ARBA" id="ARBA00043266"/>
    </source>
</evidence>
<dbReference type="InterPro" id="IPR036179">
    <property type="entry name" value="Ig-like_dom_sf"/>
</dbReference>
<evidence type="ECO:0000259" key="6">
    <source>
        <dbReference type="PROSITE" id="PS50835"/>
    </source>
</evidence>
<dbReference type="InterPro" id="IPR051287">
    <property type="entry name" value="TCR_variable_region"/>
</dbReference>
<name>A0A974E1J1_XENLA</name>
<evidence type="ECO:0000256" key="2">
    <source>
        <dbReference type="ARBA" id="ARBA00023130"/>
    </source>
</evidence>
<evidence type="ECO:0000256" key="3">
    <source>
        <dbReference type="ARBA" id="ARBA00023170"/>
    </source>
</evidence>
<keyword evidence="5" id="KW-0391">Immunity</keyword>
<dbReference type="Proteomes" id="UP000694892">
    <property type="component" value="Chromosome 1L"/>
</dbReference>
<dbReference type="Pfam" id="PF07686">
    <property type="entry name" value="V-set"/>
    <property type="match status" value="1"/>
</dbReference>
<keyword evidence="4" id="KW-0393">Immunoglobulin domain</keyword>
<dbReference type="SMART" id="SM00409">
    <property type="entry name" value="IG"/>
    <property type="match status" value="1"/>
</dbReference>
<protein>
    <recommendedName>
        <fullName evidence="6">Ig-like domain-containing protein</fullName>
    </recommendedName>
</protein>
<dbReference type="CDD" id="cd00099">
    <property type="entry name" value="IgV"/>
    <property type="match status" value="1"/>
</dbReference>
<dbReference type="InterPro" id="IPR013783">
    <property type="entry name" value="Ig-like_fold"/>
</dbReference>
<evidence type="ECO:0000313" key="7">
    <source>
        <dbReference type="EMBL" id="OCU01471.1"/>
    </source>
</evidence>
<dbReference type="InterPro" id="IPR013106">
    <property type="entry name" value="Ig_V-set"/>
</dbReference>
<dbReference type="AlphaFoldDB" id="A0A974E1J1"/>
<sequence>MKRKGISKKSSRTALNMQETSFSTEVKLLINYNIYKGGTLGDYVKPMDQRMFSEKGKNVSLSCLYSTSFSGVEYYLHWYRQFPFREPEYILYKSNKNSYANTALFAKARFVSEVNSNFTTLTITDVKPEDSATYHCALQRAQWDRAKKSSYTNLSALTVNSQHTILKYSVSRDKVNYIHAS</sequence>
<reference evidence="8" key="1">
    <citation type="journal article" date="2016" name="Nature">
        <title>Genome evolution in the allotetraploid frog Xenopus laevis.</title>
        <authorList>
            <person name="Session A.M."/>
            <person name="Uno Y."/>
            <person name="Kwon T."/>
            <person name="Chapman J.A."/>
            <person name="Toyoda A."/>
            <person name="Takahashi S."/>
            <person name="Fukui A."/>
            <person name="Hikosaka A."/>
            <person name="Suzuki A."/>
            <person name="Kondo M."/>
            <person name="van Heeringen S.J."/>
            <person name="Quigley I."/>
            <person name="Heinz S."/>
            <person name="Ogino H."/>
            <person name="Ochi H."/>
            <person name="Hellsten U."/>
            <person name="Lyons J.B."/>
            <person name="Simakov O."/>
            <person name="Putnam N."/>
            <person name="Stites J."/>
            <person name="Kuroki Y."/>
            <person name="Tanaka T."/>
            <person name="Michiue T."/>
            <person name="Watanabe M."/>
            <person name="Bogdanovic O."/>
            <person name="Lister R."/>
            <person name="Georgiou G."/>
            <person name="Paranjpe S.S."/>
            <person name="van Kruijsbergen I."/>
            <person name="Shu S."/>
            <person name="Carlson J."/>
            <person name="Kinoshita T."/>
            <person name="Ohta Y."/>
            <person name="Mawaribuchi S."/>
            <person name="Jenkins J."/>
            <person name="Grimwood J."/>
            <person name="Schmutz J."/>
            <person name="Mitros T."/>
            <person name="Mozaffari S.V."/>
            <person name="Suzuki Y."/>
            <person name="Haramoto Y."/>
            <person name="Yamamoto T.S."/>
            <person name="Takagi C."/>
            <person name="Heald R."/>
            <person name="Miller K."/>
            <person name="Haudenschild C."/>
            <person name="Kitzman J."/>
            <person name="Nakayama T."/>
            <person name="Izutsu Y."/>
            <person name="Robert J."/>
            <person name="Fortriede J."/>
            <person name="Burns K."/>
            <person name="Lotay V."/>
            <person name="Karimi K."/>
            <person name="Yasuoka Y."/>
            <person name="Dichmann D.S."/>
            <person name="Flajnik M.F."/>
            <person name="Houston D.W."/>
            <person name="Shendure J."/>
            <person name="DuPasquier L."/>
            <person name="Vize P.D."/>
            <person name="Zorn A.M."/>
            <person name="Ito M."/>
            <person name="Marcotte E.M."/>
            <person name="Wallingford J.B."/>
            <person name="Ito Y."/>
            <person name="Asashima M."/>
            <person name="Ueno N."/>
            <person name="Matsuda Y."/>
            <person name="Veenstra G.J."/>
            <person name="Fujiyama A."/>
            <person name="Harland R.M."/>
            <person name="Taira M."/>
            <person name="Rokhsar D.S."/>
        </authorList>
    </citation>
    <scope>NUCLEOTIDE SEQUENCE [LARGE SCALE GENOMIC DNA]</scope>
    <source>
        <strain evidence="8">J</strain>
    </source>
</reference>
<gene>
    <name evidence="7" type="ORF">XELAEV_18007262mg</name>
</gene>
<accession>A0A974E1J1</accession>
<dbReference type="Gene3D" id="2.60.40.10">
    <property type="entry name" value="Immunoglobulins"/>
    <property type="match status" value="1"/>
</dbReference>
<evidence type="ECO:0000313" key="8">
    <source>
        <dbReference type="Proteomes" id="UP000694892"/>
    </source>
</evidence>
<organism evidence="7 8">
    <name type="scientific">Xenopus laevis</name>
    <name type="common">African clawed frog</name>
    <dbReference type="NCBI Taxonomy" id="8355"/>
    <lineage>
        <taxon>Eukaryota</taxon>
        <taxon>Metazoa</taxon>
        <taxon>Chordata</taxon>
        <taxon>Craniata</taxon>
        <taxon>Vertebrata</taxon>
        <taxon>Euteleostomi</taxon>
        <taxon>Amphibia</taxon>
        <taxon>Batrachia</taxon>
        <taxon>Anura</taxon>
        <taxon>Pipoidea</taxon>
        <taxon>Pipidae</taxon>
        <taxon>Xenopodinae</taxon>
        <taxon>Xenopus</taxon>
        <taxon>Xenopus</taxon>
    </lineage>
</organism>
<keyword evidence="1" id="KW-0732">Signal</keyword>
<dbReference type="SMART" id="SM00406">
    <property type="entry name" value="IGv"/>
    <property type="match status" value="1"/>
</dbReference>
<dbReference type="PANTHER" id="PTHR19367:SF18">
    <property type="entry name" value="T CELL RECEPTOR ALPHA VARIABLE 16"/>
    <property type="match status" value="1"/>
</dbReference>
<keyword evidence="3" id="KW-0675">Receptor</keyword>
<feature type="domain" description="Ig-like" evidence="6">
    <location>
        <begin position="46"/>
        <end position="155"/>
    </location>
</feature>
<evidence type="ECO:0000256" key="4">
    <source>
        <dbReference type="ARBA" id="ARBA00023319"/>
    </source>
</evidence>
<dbReference type="EMBL" id="CM004466">
    <property type="protein sequence ID" value="OCU01471.1"/>
    <property type="molecule type" value="Genomic_DNA"/>
</dbReference>
<dbReference type="GO" id="GO:0002250">
    <property type="term" value="P:adaptive immune response"/>
    <property type="evidence" value="ECO:0007669"/>
    <property type="project" value="UniProtKB-KW"/>
</dbReference>
<dbReference type="SUPFAM" id="SSF48726">
    <property type="entry name" value="Immunoglobulin"/>
    <property type="match status" value="1"/>
</dbReference>
<keyword evidence="5" id="KW-1279">T cell receptor</keyword>
<proteinExistence type="predicted"/>
<dbReference type="InterPro" id="IPR007110">
    <property type="entry name" value="Ig-like_dom"/>
</dbReference>
<evidence type="ECO:0000256" key="1">
    <source>
        <dbReference type="ARBA" id="ARBA00022729"/>
    </source>
</evidence>
<dbReference type="OMA" id="MWSATHC"/>
<dbReference type="PROSITE" id="PS50835">
    <property type="entry name" value="IG_LIKE"/>
    <property type="match status" value="1"/>
</dbReference>
<dbReference type="GO" id="GO:0042101">
    <property type="term" value="C:T cell receptor complex"/>
    <property type="evidence" value="ECO:0007669"/>
    <property type="project" value="UniProtKB-KW"/>
</dbReference>
<dbReference type="InterPro" id="IPR003599">
    <property type="entry name" value="Ig_sub"/>
</dbReference>